<dbReference type="KEGG" id="lant:TUM19329_18250"/>
<proteinExistence type="predicted"/>
<organism evidence="2 3">
    <name type="scientific">Legionella antarctica</name>
    <dbReference type="NCBI Taxonomy" id="2708020"/>
    <lineage>
        <taxon>Bacteria</taxon>
        <taxon>Pseudomonadati</taxon>
        <taxon>Pseudomonadota</taxon>
        <taxon>Gammaproteobacteria</taxon>
        <taxon>Legionellales</taxon>
        <taxon>Legionellaceae</taxon>
        <taxon>Legionella</taxon>
    </lineage>
</organism>
<feature type="transmembrane region" description="Helical" evidence="1">
    <location>
        <begin position="44"/>
        <end position="62"/>
    </location>
</feature>
<evidence type="ECO:0008006" key="4">
    <source>
        <dbReference type="Google" id="ProtNLM"/>
    </source>
</evidence>
<evidence type="ECO:0000256" key="1">
    <source>
        <dbReference type="SAM" id="Phobius"/>
    </source>
</evidence>
<dbReference type="EMBL" id="AP022839">
    <property type="protein sequence ID" value="BCA95464.1"/>
    <property type="molecule type" value="Genomic_DNA"/>
</dbReference>
<protein>
    <recommendedName>
        <fullName evidence="4">DUF2157 domain-containing protein</fullName>
    </recommendedName>
</protein>
<evidence type="ECO:0000313" key="3">
    <source>
        <dbReference type="Proteomes" id="UP000502894"/>
    </source>
</evidence>
<keyword evidence="3" id="KW-1185">Reference proteome</keyword>
<gene>
    <name evidence="2" type="ORF">TUM19329_18250</name>
</gene>
<feature type="transmembrane region" description="Helical" evidence="1">
    <location>
        <begin position="68"/>
        <end position="85"/>
    </location>
</feature>
<evidence type="ECO:0000313" key="2">
    <source>
        <dbReference type="EMBL" id="BCA95464.1"/>
    </source>
</evidence>
<dbReference type="AlphaFoldDB" id="A0A6F8T449"/>
<sequence>MNISRRMLYKAVDAKIITKEQANHLISFVTNLPEQSPSFNLTNVLYYLGGLIAITAMSLFMTLGWEKYGGWGILVLSNIGAVFWTQKKVF</sequence>
<dbReference type="Proteomes" id="UP000502894">
    <property type="component" value="Chromosome"/>
</dbReference>
<accession>A0A6F8T449</accession>
<reference evidence="2" key="1">
    <citation type="journal article" date="2020" name="Microbiol. Resour. Announc.">
        <title>Complete Genome Sequence of Novel Psychrotolerant Legionella Strain TUM19329, Isolated from Antarctic Lake Sediment.</title>
        <authorList>
            <person name="Shimada S."/>
            <person name="Nakai R."/>
            <person name="Aoki K."/>
            <person name="Shimoeda N."/>
            <person name="Ohno G."/>
            <person name="Miyazaki Y."/>
            <person name="Kudoh S."/>
            <person name="Imura S."/>
            <person name="Watanabe K."/>
            <person name="Ishii Y."/>
            <person name="Tateda K."/>
        </authorList>
    </citation>
    <scope>NUCLEOTIDE SEQUENCE [LARGE SCALE GENOMIC DNA]</scope>
    <source>
        <strain evidence="2">TUM19329</strain>
    </source>
</reference>
<keyword evidence="1" id="KW-0472">Membrane</keyword>
<keyword evidence="1" id="KW-0812">Transmembrane</keyword>
<name>A0A6F8T449_9GAMM</name>
<keyword evidence="1" id="KW-1133">Transmembrane helix</keyword>